<organism evidence="2 3">
    <name type="scientific">Amanita muscaria (strain Koide BX008)</name>
    <dbReference type="NCBI Taxonomy" id="946122"/>
    <lineage>
        <taxon>Eukaryota</taxon>
        <taxon>Fungi</taxon>
        <taxon>Dikarya</taxon>
        <taxon>Basidiomycota</taxon>
        <taxon>Agaricomycotina</taxon>
        <taxon>Agaricomycetes</taxon>
        <taxon>Agaricomycetidae</taxon>
        <taxon>Agaricales</taxon>
        <taxon>Pluteineae</taxon>
        <taxon>Amanitaceae</taxon>
        <taxon>Amanita</taxon>
    </lineage>
</organism>
<dbReference type="HOGENOM" id="CLU_2628437_0_0_1"/>
<reference evidence="2 3" key="1">
    <citation type="submission" date="2014-04" db="EMBL/GenBank/DDBJ databases">
        <title>Evolutionary Origins and Diversification of the Mycorrhizal Mutualists.</title>
        <authorList>
            <consortium name="DOE Joint Genome Institute"/>
            <consortium name="Mycorrhizal Genomics Consortium"/>
            <person name="Kohler A."/>
            <person name="Kuo A."/>
            <person name="Nagy L.G."/>
            <person name="Floudas D."/>
            <person name="Copeland A."/>
            <person name="Barry K.W."/>
            <person name="Cichocki N."/>
            <person name="Veneault-Fourrey C."/>
            <person name="LaButti K."/>
            <person name="Lindquist E.A."/>
            <person name="Lipzen A."/>
            <person name="Lundell T."/>
            <person name="Morin E."/>
            <person name="Murat C."/>
            <person name="Riley R."/>
            <person name="Ohm R."/>
            <person name="Sun H."/>
            <person name="Tunlid A."/>
            <person name="Henrissat B."/>
            <person name="Grigoriev I.V."/>
            <person name="Hibbett D.S."/>
            <person name="Martin F."/>
        </authorList>
    </citation>
    <scope>NUCLEOTIDE SEQUENCE [LARGE SCALE GENOMIC DNA]</scope>
    <source>
        <strain evidence="2 3">Koide BX008</strain>
    </source>
</reference>
<dbReference type="InParanoid" id="A0A0C2W0G7"/>
<accession>A0A0C2W0G7</accession>
<dbReference type="GO" id="GO:0016740">
    <property type="term" value="F:transferase activity"/>
    <property type="evidence" value="ECO:0007669"/>
    <property type="project" value="UniProtKB-KW"/>
</dbReference>
<dbReference type="OrthoDB" id="3346436at2759"/>
<feature type="non-terminal residue" evidence="2">
    <location>
        <position position="1"/>
    </location>
</feature>
<feature type="transmembrane region" description="Helical" evidence="1">
    <location>
        <begin position="47"/>
        <end position="70"/>
    </location>
</feature>
<name>A0A0C2W0G7_AMAMK</name>
<sequence>SYIPIVASVSERQPTAWLEFLHGPPSRHHLVFPPTAGRTRVCLHLRCLVASIIVYLMFTLTPVVCMSSAVELSAFLDT</sequence>
<protein>
    <submittedName>
        <fullName evidence="2">Glycosyltransferase family 66 protein</fullName>
    </submittedName>
</protein>
<dbReference type="Proteomes" id="UP000054549">
    <property type="component" value="Unassembled WGS sequence"/>
</dbReference>
<evidence type="ECO:0000313" key="3">
    <source>
        <dbReference type="Proteomes" id="UP000054549"/>
    </source>
</evidence>
<proteinExistence type="predicted"/>
<evidence type="ECO:0000256" key="1">
    <source>
        <dbReference type="SAM" id="Phobius"/>
    </source>
</evidence>
<keyword evidence="1" id="KW-0812">Transmembrane</keyword>
<evidence type="ECO:0000313" key="2">
    <source>
        <dbReference type="EMBL" id="KIL54582.1"/>
    </source>
</evidence>
<keyword evidence="3" id="KW-1185">Reference proteome</keyword>
<dbReference type="STRING" id="946122.A0A0C2W0G7"/>
<dbReference type="EMBL" id="KN818693">
    <property type="protein sequence ID" value="KIL54582.1"/>
    <property type="molecule type" value="Genomic_DNA"/>
</dbReference>
<keyword evidence="1" id="KW-1133">Transmembrane helix</keyword>
<keyword evidence="1" id="KW-0472">Membrane</keyword>
<dbReference type="AlphaFoldDB" id="A0A0C2W0G7"/>
<gene>
    <name evidence="2" type="ORF">M378DRAFT_752818</name>
</gene>
<keyword evidence="2" id="KW-0808">Transferase</keyword>